<evidence type="ECO:0000256" key="1">
    <source>
        <dbReference type="SAM" id="MobiDB-lite"/>
    </source>
</evidence>
<keyword evidence="3" id="KW-1185">Reference proteome</keyword>
<dbReference type="AlphaFoldDB" id="A0A8K0KJV7"/>
<sequence>MNSDHEVLLFHTAVRWLSKGNVVGRVFELKNEIKPFLEMEGKHEFMRYINDETWIQRVAYLSDILYQLNKLNLKVQGKETHIIYFKDNIQAFILKLQNWRRKVNLGNFAMFEHLSTETEKSETGIVDNLREEINNHLQAFEYEIQRYFPEFPEQEAALISSGSSSYNNRRLSPSFTPRIPSPPFSIMGDETEWMYQKPRRKKRTPRQDSPSEGDAESDSSITDFIPHPDRLRELRTRKVPIPGSPSPRPSSHHHSPPPSPSPPQNPPSPTPINHHLQLSPNRSTALTPPPASENSLPITIENLPPHLTQKSFYSIIRSTFPPLAKAHMILFQDLHTARMRIPPQLASLFE</sequence>
<evidence type="ECO:0000313" key="3">
    <source>
        <dbReference type="Proteomes" id="UP000792457"/>
    </source>
</evidence>
<feature type="compositionally biased region" description="Polar residues" evidence="1">
    <location>
        <begin position="276"/>
        <end position="297"/>
    </location>
</feature>
<feature type="compositionally biased region" description="Pro residues" evidence="1">
    <location>
        <begin position="256"/>
        <end position="270"/>
    </location>
</feature>
<dbReference type="PANTHER" id="PTHR45913">
    <property type="entry name" value="EPM2A-INTERACTING PROTEIN 1"/>
    <property type="match status" value="1"/>
</dbReference>
<reference evidence="2" key="2">
    <citation type="submission" date="2017-10" db="EMBL/GenBank/DDBJ databases">
        <title>Ladona fulva Genome sequencing and assembly.</title>
        <authorList>
            <person name="Murali S."/>
            <person name="Richards S."/>
            <person name="Bandaranaike D."/>
            <person name="Bellair M."/>
            <person name="Blankenburg K."/>
            <person name="Chao H."/>
            <person name="Dinh H."/>
            <person name="Doddapaneni H."/>
            <person name="Dugan-Rocha S."/>
            <person name="Elkadiri S."/>
            <person name="Gnanaolivu R."/>
            <person name="Hernandez B."/>
            <person name="Skinner E."/>
            <person name="Javaid M."/>
            <person name="Lee S."/>
            <person name="Li M."/>
            <person name="Ming W."/>
            <person name="Munidasa M."/>
            <person name="Muniz J."/>
            <person name="Nguyen L."/>
            <person name="Hughes D."/>
            <person name="Osuji N."/>
            <person name="Pu L.-L."/>
            <person name="Puazo M."/>
            <person name="Qu C."/>
            <person name="Quiroz J."/>
            <person name="Raj R."/>
            <person name="Weissenberger G."/>
            <person name="Xin Y."/>
            <person name="Zou X."/>
            <person name="Han Y."/>
            <person name="Worley K."/>
            <person name="Muzny D."/>
            <person name="Gibbs R."/>
        </authorList>
    </citation>
    <scope>NUCLEOTIDE SEQUENCE</scope>
    <source>
        <strain evidence="2">Sampled in the wild</strain>
    </source>
</reference>
<evidence type="ECO:0000313" key="2">
    <source>
        <dbReference type="EMBL" id="KAG8236589.1"/>
    </source>
</evidence>
<feature type="non-terminal residue" evidence="2">
    <location>
        <position position="1"/>
    </location>
</feature>
<feature type="compositionally biased region" description="Polar residues" evidence="1">
    <location>
        <begin position="163"/>
        <end position="175"/>
    </location>
</feature>
<gene>
    <name evidence="2" type="ORF">J437_LFUL016941</name>
</gene>
<feature type="region of interest" description="Disordered" evidence="1">
    <location>
        <begin position="163"/>
        <end position="298"/>
    </location>
</feature>
<dbReference type="Proteomes" id="UP000792457">
    <property type="component" value="Unassembled WGS sequence"/>
</dbReference>
<proteinExistence type="predicted"/>
<feature type="compositionally biased region" description="Basic and acidic residues" evidence="1">
    <location>
        <begin position="226"/>
        <end position="236"/>
    </location>
</feature>
<dbReference type="EMBL" id="KZ309047">
    <property type="protein sequence ID" value="KAG8236589.1"/>
    <property type="molecule type" value="Genomic_DNA"/>
</dbReference>
<comment type="caution">
    <text evidence="2">The sequence shown here is derived from an EMBL/GenBank/DDBJ whole genome shotgun (WGS) entry which is preliminary data.</text>
</comment>
<dbReference type="PANTHER" id="PTHR45913:SF22">
    <property type="entry name" value="SCAN BOX DOMAIN-CONTAINING PROTEIN"/>
    <property type="match status" value="1"/>
</dbReference>
<reference evidence="2" key="1">
    <citation type="submission" date="2013-04" db="EMBL/GenBank/DDBJ databases">
        <authorList>
            <person name="Qu J."/>
            <person name="Murali S.C."/>
            <person name="Bandaranaike D."/>
            <person name="Bellair M."/>
            <person name="Blankenburg K."/>
            <person name="Chao H."/>
            <person name="Dinh H."/>
            <person name="Doddapaneni H."/>
            <person name="Downs B."/>
            <person name="Dugan-Rocha S."/>
            <person name="Elkadiri S."/>
            <person name="Gnanaolivu R.D."/>
            <person name="Hernandez B."/>
            <person name="Javaid M."/>
            <person name="Jayaseelan J.C."/>
            <person name="Lee S."/>
            <person name="Li M."/>
            <person name="Ming W."/>
            <person name="Munidasa M."/>
            <person name="Muniz J."/>
            <person name="Nguyen L."/>
            <person name="Ongeri F."/>
            <person name="Osuji N."/>
            <person name="Pu L.-L."/>
            <person name="Puazo M."/>
            <person name="Qu C."/>
            <person name="Quiroz J."/>
            <person name="Raj R."/>
            <person name="Weissenberger G."/>
            <person name="Xin Y."/>
            <person name="Zou X."/>
            <person name="Han Y."/>
            <person name="Richards S."/>
            <person name="Worley K."/>
            <person name="Muzny D."/>
            <person name="Gibbs R."/>
        </authorList>
    </citation>
    <scope>NUCLEOTIDE SEQUENCE</scope>
    <source>
        <strain evidence="2">Sampled in the wild</strain>
    </source>
</reference>
<organism evidence="2 3">
    <name type="scientific">Ladona fulva</name>
    <name type="common">Scarce chaser dragonfly</name>
    <name type="synonym">Libellula fulva</name>
    <dbReference type="NCBI Taxonomy" id="123851"/>
    <lineage>
        <taxon>Eukaryota</taxon>
        <taxon>Metazoa</taxon>
        <taxon>Ecdysozoa</taxon>
        <taxon>Arthropoda</taxon>
        <taxon>Hexapoda</taxon>
        <taxon>Insecta</taxon>
        <taxon>Pterygota</taxon>
        <taxon>Palaeoptera</taxon>
        <taxon>Odonata</taxon>
        <taxon>Epiprocta</taxon>
        <taxon>Anisoptera</taxon>
        <taxon>Libelluloidea</taxon>
        <taxon>Libellulidae</taxon>
        <taxon>Ladona</taxon>
    </lineage>
</organism>
<dbReference type="OrthoDB" id="1101576at2759"/>
<protein>
    <submittedName>
        <fullName evidence="2">Uncharacterized protein</fullName>
    </submittedName>
</protein>
<accession>A0A8K0KJV7</accession>
<name>A0A8K0KJV7_LADFU</name>